<feature type="compositionally biased region" description="Polar residues" evidence="1">
    <location>
        <begin position="14"/>
        <end position="28"/>
    </location>
</feature>
<evidence type="ECO:0000313" key="3">
    <source>
        <dbReference type="EMBL" id="KAL2869912.1"/>
    </source>
</evidence>
<evidence type="ECO:0000256" key="2">
    <source>
        <dbReference type="SAM" id="Phobius"/>
    </source>
</evidence>
<feature type="compositionally biased region" description="Polar residues" evidence="1">
    <location>
        <begin position="203"/>
        <end position="213"/>
    </location>
</feature>
<dbReference type="PANTHER" id="PTHR47685:SF1">
    <property type="entry name" value="MAGNESIUM TRANSPORT PROTEIN CORA"/>
    <property type="match status" value="1"/>
</dbReference>
<evidence type="ECO:0000256" key="1">
    <source>
        <dbReference type="SAM" id="MobiDB-lite"/>
    </source>
</evidence>
<dbReference type="GeneID" id="98147521"/>
<organism evidence="3 4">
    <name type="scientific">Aspergillus lucknowensis</name>
    <dbReference type="NCBI Taxonomy" id="176173"/>
    <lineage>
        <taxon>Eukaryota</taxon>
        <taxon>Fungi</taxon>
        <taxon>Dikarya</taxon>
        <taxon>Ascomycota</taxon>
        <taxon>Pezizomycotina</taxon>
        <taxon>Eurotiomycetes</taxon>
        <taxon>Eurotiomycetidae</taxon>
        <taxon>Eurotiales</taxon>
        <taxon>Aspergillaceae</taxon>
        <taxon>Aspergillus</taxon>
        <taxon>Aspergillus subgen. Nidulantes</taxon>
    </lineage>
</organism>
<feature type="compositionally biased region" description="Polar residues" evidence="1">
    <location>
        <begin position="165"/>
        <end position="178"/>
    </location>
</feature>
<evidence type="ECO:0000313" key="4">
    <source>
        <dbReference type="Proteomes" id="UP001610432"/>
    </source>
</evidence>
<feature type="transmembrane region" description="Helical" evidence="2">
    <location>
        <begin position="1170"/>
        <end position="1192"/>
    </location>
</feature>
<proteinExistence type="predicted"/>
<sequence>MAEKSPTVPFQAEPPSSQSTGVQESHQVSKVPKDATAILTEGGPELPISEPLPTVIVQAPTDSSQPQKLGFNPLHLGARVRERMTRKNSLNNQTTEAANDAPNDQAESQPGDPYGQDFEDKCRLELPDPDAQRPRPEIYIIAIHDIEEDRPWVYAPARERAPAGTTAQTAGNDAATDNSSRHRQTPERGGGVPNAATDRLALDQSQVTPSQLSDAKDSVDGGRGYQEQRPRTRTPPIENSNQPRRFNIRLGHQSKKKTSENEQYSSHPSTYGRTPSKLAVRWLEDSFMLPSILPGARVLKFEYPNPPAGETDWLNYVEKVTMQLLNKIRELEKTAGRTTPILYIGHGFGGLLLQKFAPKRQVRRDVDIGYIFLNTPFPGLWTNPAGTDSSGASRYTAFPSTQISRAYGLLSKVQAPGGGFLDTGLWEDFLRGMDGHTRRLPIAWFYRTYEVLPSITKSILFPIFGPSSSRFSSPDDADYRSIVAQLRSLIALHAARHASLISVLKMALETPNFPKYVRDGQDRSPLYLAASSQNLEAVTMLVEQARRGRLVLQNKDVNCQTPLHAAVKAAANLKPDGNREVSRKIIEILVWGTSNNNAWDRTGRTAWEYVDSGREDHAWLQALRDKYQGINKDDFDLKPFGSPDGKQAHVCKQSWTIVAEFYHSSESHRVICNQAKPSVYELLYQEVGPYQILLRTRRLDVDSVAFRWIHFPANNKQWVEDLFSGLSLQDSSMEKQQREGTRPPFKYLFPKAEKYTQAKITFEGRGQDAWPAPPAVSSPSTSRPAKQDQQAVAVFMPILSFETQGNLELFDDNSKVTKSKTIFTDDPQLDLASAYTGQGLHPRRPLDQFSYTSRGEDQIMPTLGWEAKNDSRAPALMVDQLWLWILHDGTVVTCFPDACDEEEEYNLKAALQEEVTETGRFESVEDLVCCIINLSVDFFARPGPQGATFIRCFQSAINVVAHAENNLFKNFQNIASKINQEGLPDSKRRKLIKNLLEFHEESSLLMQIRDIQDELNIVKSIVEQQKLVLDQLSRAIIRPDRNKHVRFLDVEETQAKVHGLTLRDILEASICTRVEDNIRVVSGMLEYAARIEHSIDHLLDLKQKQANALEARFAREGSEQTRRQGNIMLYWTTITIIFLPMSFLSSFFTIDISEFPKDASGDTAWPLRRVSGYLFGLSFALIIPLLIIGLFLRFSAEELADRFMLGRKNKGPGGGGSTAPTTDPNSINLSEIEKRGQYAESCVGPIDSDTPSQGYRRSSVDNEAGNRCSIWSRLGLDLCLAVLDKLFHKANAPPAASTDHLNAFKISESASRPPSPHGRLDLDLMYQDSPRYSVHDLHENQISISAEFSAFSQSEGSVRRPFSRLKGLKSTSFKYDLESGGLYGKRGRTSPSQ</sequence>
<protein>
    <recommendedName>
        <fullName evidence="5">Ankyrin repeat protein</fullName>
    </recommendedName>
</protein>
<dbReference type="EMBL" id="JBFXLQ010000008">
    <property type="protein sequence ID" value="KAL2869912.1"/>
    <property type="molecule type" value="Genomic_DNA"/>
</dbReference>
<name>A0ABR4LZS6_9EURO</name>
<keyword evidence="2" id="KW-0472">Membrane</keyword>
<dbReference type="PANTHER" id="PTHR47685">
    <property type="entry name" value="MAGNESIUM TRANSPORT PROTEIN CORA"/>
    <property type="match status" value="1"/>
</dbReference>
<evidence type="ECO:0008006" key="5">
    <source>
        <dbReference type="Google" id="ProtNLM"/>
    </source>
</evidence>
<reference evidence="3 4" key="1">
    <citation type="submission" date="2024-07" db="EMBL/GenBank/DDBJ databases">
        <title>Section-level genome sequencing and comparative genomics of Aspergillus sections Usti and Cavernicolus.</title>
        <authorList>
            <consortium name="Lawrence Berkeley National Laboratory"/>
            <person name="Nybo J.L."/>
            <person name="Vesth T.C."/>
            <person name="Theobald S."/>
            <person name="Frisvad J.C."/>
            <person name="Larsen T.O."/>
            <person name="Kjaerboelling I."/>
            <person name="Rothschild-Mancinelli K."/>
            <person name="Lyhne E.K."/>
            <person name="Kogle M.E."/>
            <person name="Barry K."/>
            <person name="Clum A."/>
            <person name="Na H."/>
            <person name="Ledsgaard L."/>
            <person name="Lin J."/>
            <person name="Lipzen A."/>
            <person name="Kuo A."/>
            <person name="Riley R."/>
            <person name="Mondo S."/>
            <person name="Labutti K."/>
            <person name="Haridas S."/>
            <person name="Pangalinan J."/>
            <person name="Salamov A.A."/>
            <person name="Simmons B.A."/>
            <person name="Magnuson J.K."/>
            <person name="Chen J."/>
            <person name="Drula E."/>
            <person name="Henrissat B."/>
            <person name="Wiebenga A."/>
            <person name="Lubbers R.J."/>
            <person name="Gomes A.C."/>
            <person name="Macurrencykelacurrency M.R."/>
            <person name="Stajich J."/>
            <person name="Grigoriev I.V."/>
            <person name="Mortensen U.H."/>
            <person name="De Vries R.P."/>
            <person name="Baker S.E."/>
            <person name="Andersen M.R."/>
        </authorList>
    </citation>
    <scope>NUCLEOTIDE SEQUENCE [LARGE SCALE GENOMIC DNA]</scope>
    <source>
        <strain evidence="3 4">CBS 449.75</strain>
    </source>
</reference>
<keyword evidence="2" id="KW-0812">Transmembrane</keyword>
<dbReference type="Gene3D" id="1.25.40.20">
    <property type="entry name" value="Ankyrin repeat-containing domain"/>
    <property type="match status" value="1"/>
</dbReference>
<keyword evidence="4" id="KW-1185">Reference proteome</keyword>
<feature type="region of interest" description="Disordered" evidence="1">
    <location>
        <begin position="58"/>
        <end position="135"/>
    </location>
</feature>
<dbReference type="InterPro" id="IPR029058">
    <property type="entry name" value="AB_hydrolase_fold"/>
</dbReference>
<feature type="compositionally biased region" description="Basic and acidic residues" evidence="1">
    <location>
        <begin position="214"/>
        <end position="230"/>
    </location>
</feature>
<comment type="caution">
    <text evidence="3">The sequence shown here is derived from an EMBL/GenBank/DDBJ whole genome shotgun (WGS) entry which is preliminary data.</text>
</comment>
<feature type="region of interest" description="Disordered" evidence="1">
    <location>
        <begin position="1"/>
        <end position="32"/>
    </location>
</feature>
<dbReference type="InterPro" id="IPR050829">
    <property type="entry name" value="CorA_MIT"/>
</dbReference>
<feature type="compositionally biased region" description="Polar residues" evidence="1">
    <location>
        <begin position="261"/>
        <end position="273"/>
    </location>
</feature>
<dbReference type="SUPFAM" id="SSF48403">
    <property type="entry name" value="Ankyrin repeat"/>
    <property type="match status" value="1"/>
</dbReference>
<gene>
    <name evidence="3" type="ORF">BJX67DRAFT_378956</name>
</gene>
<keyword evidence="2" id="KW-1133">Transmembrane helix</keyword>
<dbReference type="InterPro" id="IPR036770">
    <property type="entry name" value="Ankyrin_rpt-contain_sf"/>
</dbReference>
<feature type="compositionally biased region" description="Basic and acidic residues" evidence="1">
    <location>
        <begin position="118"/>
        <end position="135"/>
    </location>
</feature>
<feature type="compositionally biased region" description="Polar residues" evidence="1">
    <location>
        <begin position="87"/>
        <end position="97"/>
    </location>
</feature>
<feature type="transmembrane region" description="Helical" evidence="2">
    <location>
        <begin position="1128"/>
        <end position="1150"/>
    </location>
</feature>
<accession>A0ABR4LZS6</accession>
<feature type="region of interest" description="Disordered" evidence="1">
    <location>
        <begin position="160"/>
        <end position="273"/>
    </location>
</feature>
<feature type="region of interest" description="Disordered" evidence="1">
    <location>
        <begin position="766"/>
        <end position="787"/>
    </location>
</feature>
<dbReference type="SUPFAM" id="SSF53474">
    <property type="entry name" value="alpha/beta-Hydrolases"/>
    <property type="match status" value="1"/>
</dbReference>
<dbReference type="RefSeq" id="XP_070888891.1">
    <property type="nucleotide sequence ID" value="XM_071032449.1"/>
</dbReference>
<dbReference type="Gene3D" id="1.20.58.340">
    <property type="entry name" value="Magnesium transport protein CorA, transmembrane region"/>
    <property type="match status" value="1"/>
</dbReference>
<dbReference type="Proteomes" id="UP001610432">
    <property type="component" value="Unassembled WGS sequence"/>
</dbReference>